<dbReference type="Proteomes" id="UP000008815">
    <property type="component" value="Chromosome 3"/>
</dbReference>
<name>A0A0H3KV73_BURM1</name>
<dbReference type="AlphaFoldDB" id="A0A0H3KV73"/>
<evidence type="ECO:0000256" key="1">
    <source>
        <dbReference type="SAM" id="MobiDB-lite"/>
    </source>
</evidence>
<proteinExistence type="predicted"/>
<dbReference type="HOGENOM" id="CLU_2057005_0_0_4"/>
<sequence>MDQILDESRGRFRSGLVVFEPKYYPIGPHAIPGFARRNHYGDLWVEANEMLRLMKELRRQGPHLLHEKRPGVRYAVVSPHHRRRPFFPVFPFPAARSADSIKAGGTAPLRPTPCSHPSDDGQSTQKWRRNIVGT</sequence>
<organism evidence="2 3">
    <name type="scientific">Burkholderia multivorans (strain ATCC 17616 / 249)</name>
    <dbReference type="NCBI Taxonomy" id="395019"/>
    <lineage>
        <taxon>Bacteria</taxon>
        <taxon>Pseudomonadati</taxon>
        <taxon>Pseudomonadota</taxon>
        <taxon>Betaproteobacteria</taxon>
        <taxon>Burkholderiales</taxon>
        <taxon>Burkholderiaceae</taxon>
        <taxon>Burkholderia</taxon>
        <taxon>Burkholderia cepacia complex</taxon>
    </lineage>
</organism>
<dbReference type="KEGG" id="bmj:BMULJ_05754"/>
<evidence type="ECO:0000313" key="2">
    <source>
        <dbReference type="EMBL" id="BAG47569.1"/>
    </source>
</evidence>
<protein>
    <submittedName>
        <fullName evidence="2">Uncharacterized protein</fullName>
    </submittedName>
</protein>
<dbReference type="EMBL" id="AP009387">
    <property type="protein sequence ID" value="BAG47569.1"/>
    <property type="molecule type" value="Genomic_DNA"/>
</dbReference>
<reference evidence="2 3" key="1">
    <citation type="submission" date="2007-04" db="EMBL/GenBank/DDBJ databases">
        <title>Complete genome sequence of Burkholderia multivorans ATCC 17616.</title>
        <authorList>
            <person name="Ohtsubo Y."/>
            <person name="Yamashita A."/>
            <person name="Kurokawa K."/>
            <person name="Takami H."/>
            <person name="Yuhara S."/>
            <person name="Nishiyama E."/>
            <person name="Endo R."/>
            <person name="Miyazaki R."/>
            <person name="Ono A."/>
            <person name="Yano K."/>
            <person name="Ito M."/>
            <person name="Sota M."/>
            <person name="Yuji N."/>
            <person name="Hattori M."/>
            <person name="Tsuda M."/>
        </authorList>
    </citation>
    <scope>NUCLEOTIDE SEQUENCE [LARGE SCALE GENOMIC DNA]</scope>
    <source>
        <strain evidence="3">ATCC 17616 / 249</strain>
    </source>
</reference>
<accession>A0A0H3KV73</accession>
<evidence type="ECO:0000313" key="3">
    <source>
        <dbReference type="Proteomes" id="UP000008815"/>
    </source>
</evidence>
<feature type="region of interest" description="Disordered" evidence="1">
    <location>
        <begin position="101"/>
        <end position="134"/>
    </location>
</feature>
<gene>
    <name evidence="2" type="ordered locus">BMULJ_05754</name>
</gene>
<keyword evidence="3" id="KW-1185">Reference proteome</keyword>